<dbReference type="SUPFAM" id="SSF103481">
    <property type="entry name" value="Multidrug resistance efflux transporter EmrE"/>
    <property type="match status" value="1"/>
</dbReference>
<dbReference type="Pfam" id="PF00893">
    <property type="entry name" value="Multi_Drug_Res"/>
    <property type="match status" value="1"/>
</dbReference>
<keyword evidence="2" id="KW-0813">Transport</keyword>
<protein>
    <submittedName>
        <fullName evidence="9">QacE family quaternary ammonium compound efflux SMR transporter</fullName>
    </submittedName>
</protein>
<feature type="transmembrane region" description="Helical" evidence="8">
    <location>
        <begin position="84"/>
        <end position="104"/>
    </location>
</feature>
<keyword evidence="4 7" id="KW-0812">Transmembrane</keyword>
<dbReference type="PANTHER" id="PTHR30561">
    <property type="entry name" value="SMR FAMILY PROTON-DEPENDENT DRUG EFFLUX TRANSPORTER SUGE"/>
    <property type="match status" value="1"/>
</dbReference>
<evidence type="ECO:0000256" key="4">
    <source>
        <dbReference type="ARBA" id="ARBA00022692"/>
    </source>
</evidence>
<evidence type="ECO:0000256" key="8">
    <source>
        <dbReference type="SAM" id="Phobius"/>
    </source>
</evidence>
<reference evidence="9 10" key="1">
    <citation type="submission" date="2020-08" db="EMBL/GenBank/DDBJ databases">
        <title>A Genomic Blueprint of the Chicken Gut Microbiome.</title>
        <authorList>
            <person name="Gilroy R."/>
            <person name="Ravi A."/>
            <person name="Getino M."/>
            <person name="Pursley I."/>
            <person name="Horton D.L."/>
            <person name="Alikhan N.-F."/>
            <person name="Baker D."/>
            <person name="Gharbi K."/>
            <person name="Hall N."/>
            <person name="Watson M."/>
            <person name="Adriaenssens E.M."/>
            <person name="Foster-Nyarko E."/>
            <person name="Jarju S."/>
            <person name="Secka A."/>
            <person name="Antonio M."/>
            <person name="Oren A."/>
            <person name="Chaudhuri R."/>
            <person name="La Ragione R.M."/>
            <person name="Hildebrand F."/>
            <person name="Pallen M.J."/>
        </authorList>
    </citation>
    <scope>NUCLEOTIDE SEQUENCE [LARGE SCALE GENOMIC DNA]</scope>
    <source>
        <strain evidence="9 10">Sa2CUA1</strain>
    </source>
</reference>
<comment type="similarity">
    <text evidence="7">Belongs to the drug/metabolite transporter (DMT) superfamily. Small multidrug resistance (SMR) (TC 2.A.7.1) family.</text>
</comment>
<dbReference type="RefSeq" id="WP_191807378.1">
    <property type="nucleotide sequence ID" value="NZ_JACSQD010000002.1"/>
</dbReference>
<keyword evidence="3" id="KW-1003">Cell membrane</keyword>
<comment type="caution">
    <text evidence="9">The sequence shown here is derived from an EMBL/GenBank/DDBJ whole genome shotgun (WGS) entry which is preliminary data.</text>
</comment>
<evidence type="ECO:0000256" key="6">
    <source>
        <dbReference type="ARBA" id="ARBA00023136"/>
    </source>
</evidence>
<feature type="transmembrane region" description="Helical" evidence="8">
    <location>
        <begin position="30"/>
        <end position="49"/>
    </location>
</feature>
<keyword evidence="6 8" id="KW-0472">Membrane</keyword>
<accession>A0ABR8UR58</accession>
<keyword evidence="5 8" id="KW-1133">Transmembrane helix</keyword>
<dbReference type="InterPro" id="IPR037185">
    <property type="entry name" value="EmrE-like"/>
</dbReference>
<proteinExistence type="inferred from homology"/>
<evidence type="ECO:0000256" key="3">
    <source>
        <dbReference type="ARBA" id="ARBA00022475"/>
    </source>
</evidence>
<name>A0ABR8UR58_9MICC</name>
<dbReference type="InterPro" id="IPR045324">
    <property type="entry name" value="Small_multidrug_res"/>
</dbReference>
<dbReference type="PANTHER" id="PTHR30561:SF1">
    <property type="entry name" value="MULTIDRUG TRANSPORTER EMRE"/>
    <property type="match status" value="1"/>
</dbReference>
<organism evidence="9 10">
    <name type="scientific">Arthrobacter gallicola</name>
    <dbReference type="NCBI Taxonomy" id="2762225"/>
    <lineage>
        <taxon>Bacteria</taxon>
        <taxon>Bacillati</taxon>
        <taxon>Actinomycetota</taxon>
        <taxon>Actinomycetes</taxon>
        <taxon>Micrococcales</taxon>
        <taxon>Micrococcaceae</taxon>
        <taxon>Arthrobacter</taxon>
    </lineage>
</organism>
<sequence length="106" mass="10876">MKGWLFLAGAILLEVSGSLSLKAALSAPGWYAVVVTGYVGAFVLLSATLRTGMPLGVAYGIWAAAGVALTAVLGRILFKEALTWLMGFGIILIIGGVLLVEMGAAH</sequence>
<dbReference type="Gene3D" id="1.10.3730.20">
    <property type="match status" value="1"/>
</dbReference>
<dbReference type="EMBL" id="JACSQD010000002">
    <property type="protein sequence ID" value="MBD7995052.1"/>
    <property type="molecule type" value="Genomic_DNA"/>
</dbReference>
<evidence type="ECO:0000256" key="2">
    <source>
        <dbReference type="ARBA" id="ARBA00022448"/>
    </source>
</evidence>
<dbReference type="Proteomes" id="UP000609874">
    <property type="component" value="Unassembled WGS sequence"/>
</dbReference>
<evidence type="ECO:0000313" key="9">
    <source>
        <dbReference type="EMBL" id="MBD7995052.1"/>
    </source>
</evidence>
<evidence type="ECO:0000313" key="10">
    <source>
        <dbReference type="Proteomes" id="UP000609874"/>
    </source>
</evidence>
<evidence type="ECO:0000256" key="7">
    <source>
        <dbReference type="RuleBase" id="RU003942"/>
    </source>
</evidence>
<feature type="transmembrane region" description="Helical" evidence="8">
    <location>
        <begin position="56"/>
        <end position="78"/>
    </location>
</feature>
<comment type="subcellular location">
    <subcellularLocation>
        <location evidence="1 7">Cell membrane</location>
        <topology evidence="1 7">Multi-pass membrane protein</topology>
    </subcellularLocation>
</comment>
<evidence type="ECO:0000256" key="1">
    <source>
        <dbReference type="ARBA" id="ARBA00004651"/>
    </source>
</evidence>
<dbReference type="InterPro" id="IPR000390">
    <property type="entry name" value="Small_drug/metabolite_transptr"/>
</dbReference>
<gene>
    <name evidence="9" type="ORF">H9639_07060</name>
</gene>
<evidence type="ECO:0000256" key="5">
    <source>
        <dbReference type="ARBA" id="ARBA00022989"/>
    </source>
</evidence>
<keyword evidence="10" id="KW-1185">Reference proteome</keyword>